<organism evidence="1 2">
    <name type="scientific">Pannonibacter tanglangensis</name>
    <dbReference type="NCBI Taxonomy" id="2750084"/>
    <lineage>
        <taxon>Bacteria</taxon>
        <taxon>Pseudomonadati</taxon>
        <taxon>Pseudomonadota</taxon>
        <taxon>Alphaproteobacteria</taxon>
        <taxon>Hyphomicrobiales</taxon>
        <taxon>Stappiaceae</taxon>
        <taxon>Pannonibacter</taxon>
    </lineage>
</organism>
<proteinExistence type="predicted"/>
<keyword evidence="2" id="KW-1185">Reference proteome</keyword>
<gene>
    <name evidence="1" type="ORF">GWI72_09255</name>
</gene>
<name>A0A7X5F298_9HYPH</name>
<evidence type="ECO:0000313" key="1">
    <source>
        <dbReference type="EMBL" id="NBN78453.1"/>
    </source>
</evidence>
<evidence type="ECO:0000313" key="2">
    <source>
        <dbReference type="Proteomes" id="UP000586722"/>
    </source>
</evidence>
<accession>A0A7X5F298</accession>
<comment type="caution">
    <text evidence="1">The sequence shown here is derived from an EMBL/GenBank/DDBJ whole genome shotgun (WGS) entry which is preliminary data.</text>
</comment>
<dbReference type="AlphaFoldDB" id="A0A7X5F298"/>
<protein>
    <submittedName>
        <fullName evidence="1">Uncharacterized protein</fullName>
    </submittedName>
</protein>
<sequence>MPLLLPSLPAGALAACLSQPQAQQAVASGQALSLGSVAAGLQGEIVRAQLCEEGGRYVYRLSVLENGQVTTIVVDASR</sequence>
<dbReference type="Proteomes" id="UP000586722">
    <property type="component" value="Unassembled WGS sequence"/>
</dbReference>
<reference evidence="2" key="1">
    <citation type="submission" date="2020-01" db="EMBL/GenBank/DDBJ databases">
        <authorList>
            <person name="Fang Y."/>
            <person name="Sun R."/>
            <person name="Nie L."/>
            <person name="He J."/>
            <person name="Hao L."/>
            <person name="Wang L."/>
            <person name="Su S."/>
            <person name="Lv E."/>
            <person name="Zhang Z."/>
            <person name="Xie R."/>
            <person name="Liu H."/>
        </authorList>
    </citation>
    <scope>NUCLEOTIDE SEQUENCE [LARGE SCALE GENOMIC DNA]</scope>
    <source>
        <strain evidence="2">XCT-53</strain>
    </source>
</reference>
<dbReference type="EMBL" id="JAABLQ010000001">
    <property type="protein sequence ID" value="NBN78453.1"/>
    <property type="molecule type" value="Genomic_DNA"/>
</dbReference>